<evidence type="ECO:0000313" key="1">
    <source>
        <dbReference type="EMBL" id="UYQ71560.1"/>
    </source>
</evidence>
<name>A0ABY6ILU9_9HYPH</name>
<organism evidence="1 2">
    <name type="scientific">Pelagibacterium flavum</name>
    <dbReference type="NCBI Taxonomy" id="2984530"/>
    <lineage>
        <taxon>Bacteria</taxon>
        <taxon>Pseudomonadati</taxon>
        <taxon>Pseudomonadota</taxon>
        <taxon>Alphaproteobacteria</taxon>
        <taxon>Hyphomicrobiales</taxon>
        <taxon>Devosiaceae</taxon>
        <taxon>Pelagibacterium</taxon>
    </lineage>
</organism>
<dbReference type="Proteomes" id="UP001163882">
    <property type="component" value="Chromosome"/>
</dbReference>
<proteinExistence type="predicted"/>
<dbReference type="EMBL" id="CP107716">
    <property type="protein sequence ID" value="UYQ71560.1"/>
    <property type="molecule type" value="Genomic_DNA"/>
</dbReference>
<reference evidence="1" key="1">
    <citation type="submission" date="2022-10" db="EMBL/GenBank/DDBJ databases">
        <title>YIM 151497 complete genome.</title>
        <authorList>
            <person name="Chen X."/>
        </authorList>
    </citation>
    <scope>NUCLEOTIDE SEQUENCE</scope>
    <source>
        <strain evidence="1">YIM 151497</strain>
    </source>
</reference>
<dbReference type="RefSeq" id="WP_264225211.1">
    <property type="nucleotide sequence ID" value="NZ_CP107716.1"/>
</dbReference>
<sequence length="81" mass="9058">MSHVNMQVEGAILRISVDTLVAEHGKWRVVMAAIKAMVRGRRRVQTVRPQDLPNSVRADIGLPTVVDPPRMPTVMMVFARP</sequence>
<accession>A0ABY6ILU9</accession>
<protein>
    <submittedName>
        <fullName evidence="1">Uncharacterized protein</fullName>
    </submittedName>
</protein>
<gene>
    <name evidence="1" type="ORF">OF122_16125</name>
</gene>
<evidence type="ECO:0000313" key="2">
    <source>
        <dbReference type="Proteomes" id="UP001163882"/>
    </source>
</evidence>
<keyword evidence="2" id="KW-1185">Reference proteome</keyword>